<comment type="similarity">
    <text evidence="1">Belongs to the SCO1/2 family.</text>
</comment>
<dbReference type="RefSeq" id="WP_246063846.1">
    <property type="nucleotide sequence ID" value="NZ_VFQE01000001.1"/>
</dbReference>
<dbReference type="AlphaFoldDB" id="A0A543PJT2"/>
<dbReference type="InterPro" id="IPR036249">
    <property type="entry name" value="Thioredoxin-like_sf"/>
</dbReference>
<dbReference type="Proteomes" id="UP000319865">
    <property type="component" value="Unassembled WGS sequence"/>
</dbReference>
<evidence type="ECO:0000256" key="5">
    <source>
        <dbReference type="SAM" id="MobiDB-lite"/>
    </source>
</evidence>
<evidence type="ECO:0000313" key="7">
    <source>
        <dbReference type="EMBL" id="TQN44322.1"/>
    </source>
</evidence>
<evidence type="ECO:0000256" key="3">
    <source>
        <dbReference type="PIRSR" id="PIRSR603782-1"/>
    </source>
</evidence>
<dbReference type="GO" id="GO:0046872">
    <property type="term" value="F:metal ion binding"/>
    <property type="evidence" value="ECO:0007669"/>
    <property type="project" value="UniProtKB-KW"/>
</dbReference>
<keyword evidence="8" id="KW-1185">Reference proteome</keyword>
<feature type="binding site" evidence="3">
    <location>
        <position position="106"/>
    </location>
    <ligand>
        <name>Cu cation</name>
        <dbReference type="ChEBI" id="CHEBI:23378"/>
    </ligand>
</feature>
<dbReference type="Pfam" id="PF02630">
    <property type="entry name" value="SCO1-SenC"/>
    <property type="match status" value="1"/>
</dbReference>
<dbReference type="SUPFAM" id="SSF52833">
    <property type="entry name" value="Thioredoxin-like"/>
    <property type="match status" value="1"/>
</dbReference>
<evidence type="ECO:0000313" key="8">
    <source>
        <dbReference type="Proteomes" id="UP000319865"/>
    </source>
</evidence>
<dbReference type="Gene3D" id="3.40.30.10">
    <property type="entry name" value="Glutaredoxin"/>
    <property type="match status" value="1"/>
</dbReference>
<keyword evidence="3" id="KW-0479">Metal-binding</keyword>
<organism evidence="7 8">
    <name type="scientific">Blastococcus colisei</name>
    <dbReference type="NCBI Taxonomy" id="1564162"/>
    <lineage>
        <taxon>Bacteria</taxon>
        <taxon>Bacillati</taxon>
        <taxon>Actinomycetota</taxon>
        <taxon>Actinomycetes</taxon>
        <taxon>Geodermatophilales</taxon>
        <taxon>Geodermatophilaceae</taxon>
        <taxon>Blastococcus</taxon>
    </lineage>
</organism>
<feature type="region of interest" description="Disordered" evidence="5">
    <location>
        <begin position="37"/>
        <end position="62"/>
    </location>
</feature>
<dbReference type="PANTHER" id="PTHR12151:SF25">
    <property type="entry name" value="LINALOOL DEHYDRATASE_ISOMERASE DOMAIN-CONTAINING PROTEIN"/>
    <property type="match status" value="1"/>
</dbReference>
<feature type="domain" description="Thioredoxin" evidence="6">
    <location>
        <begin position="67"/>
        <end position="217"/>
    </location>
</feature>
<dbReference type="InterPro" id="IPR003782">
    <property type="entry name" value="SCO1/SenC"/>
</dbReference>
<reference evidence="7 8" key="1">
    <citation type="submission" date="2019-06" db="EMBL/GenBank/DDBJ databases">
        <title>Sequencing the genomes of 1000 actinobacteria strains.</title>
        <authorList>
            <person name="Klenk H.-P."/>
        </authorList>
    </citation>
    <scope>NUCLEOTIDE SEQUENCE [LARGE SCALE GENOMIC DNA]</scope>
    <source>
        <strain evidence="7 8">DSM 46837</strain>
    </source>
</reference>
<feature type="disulfide bond" description="Redox-active" evidence="4">
    <location>
        <begin position="106"/>
        <end position="110"/>
    </location>
</feature>
<comment type="caution">
    <text evidence="7">The sequence shown here is derived from an EMBL/GenBank/DDBJ whole genome shotgun (WGS) entry which is preliminary data.</text>
</comment>
<evidence type="ECO:0000256" key="4">
    <source>
        <dbReference type="PIRSR" id="PIRSR603782-2"/>
    </source>
</evidence>
<evidence type="ECO:0000256" key="1">
    <source>
        <dbReference type="ARBA" id="ARBA00010996"/>
    </source>
</evidence>
<evidence type="ECO:0000256" key="2">
    <source>
        <dbReference type="ARBA" id="ARBA00023008"/>
    </source>
</evidence>
<protein>
    <submittedName>
        <fullName evidence="7">Protein SCO1/2</fullName>
    </submittedName>
</protein>
<keyword evidence="2 3" id="KW-0186">Copper</keyword>
<dbReference type="PROSITE" id="PS51352">
    <property type="entry name" value="THIOREDOXIN_2"/>
    <property type="match status" value="1"/>
</dbReference>
<dbReference type="EMBL" id="VFQE01000001">
    <property type="protein sequence ID" value="TQN44322.1"/>
    <property type="molecule type" value="Genomic_DNA"/>
</dbReference>
<evidence type="ECO:0000259" key="6">
    <source>
        <dbReference type="PROSITE" id="PS51352"/>
    </source>
</evidence>
<dbReference type="PANTHER" id="PTHR12151">
    <property type="entry name" value="ELECTRON TRANSPORT PROTIN SCO1/SENC FAMILY MEMBER"/>
    <property type="match status" value="1"/>
</dbReference>
<proteinExistence type="inferred from homology"/>
<dbReference type="CDD" id="cd02968">
    <property type="entry name" value="SCO"/>
    <property type="match status" value="1"/>
</dbReference>
<sequence>MSSAVGGRLRPAPAAVPLIAIMLSVLVALAGCGGEATAEGQAEGGHDHSGAPATVEGPEDRYAGIDLPEPYRRPSFTLTDTTGASFDFEAMTTGRPTLLFFGYTNCPDICPTTMADVAVALRGLDAVPEDLQVVFVTTDPATDTPEVLGEYLDRFDADLPVSFIGLTGDQAVIDQAQLSTGVPLAEDQGRLHSSMLLLYGSDDEADVAFNTGNTARDIAADLRLVAEGT</sequence>
<accession>A0A543PJT2</accession>
<feature type="binding site" evidence="3">
    <location>
        <position position="110"/>
    </location>
    <ligand>
        <name>Cu cation</name>
        <dbReference type="ChEBI" id="CHEBI:23378"/>
    </ligand>
</feature>
<dbReference type="InterPro" id="IPR013766">
    <property type="entry name" value="Thioredoxin_domain"/>
</dbReference>
<name>A0A543PJT2_9ACTN</name>
<keyword evidence="4" id="KW-1015">Disulfide bond</keyword>
<gene>
    <name evidence="7" type="ORF">FHU33_3822</name>
</gene>